<keyword evidence="12" id="KW-0418">Kinase</keyword>
<dbReference type="Pfam" id="PF07695">
    <property type="entry name" value="7TMR-DISM_7TM"/>
    <property type="match status" value="1"/>
</dbReference>
<dbReference type="GO" id="GO:0046872">
    <property type="term" value="F:metal ion binding"/>
    <property type="evidence" value="ECO:0007669"/>
    <property type="project" value="UniProtKB-KW"/>
</dbReference>
<keyword evidence="14" id="KW-0408">Iron</keyword>
<accession>A0A4Q1D1Z1</accession>
<dbReference type="GO" id="GO:0005737">
    <property type="term" value="C:cytoplasm"/>
    <property type="evidence" value="ECO:0007669"/>
    <property type="project" value="UniProtKB-SubCell"/>
</dbReference>
<dbReference type="InterPro" id="IPR011712">
    <property type="entry name" value="Sig_transdc_His_kin_sub3_dim/P"/>
</dbReference>
<evidence type="ECO:0000256" key="4">
    <source>
        <dbReference type="ARBA" id="ARBA00012438"/>
    </source>
</evidence>
<dbReference type="EMBL" id="SDHZ01000005">
    <property type="protein sequence ID" value="RXK81035.1"/>
    <property type="molecule type" value="Genomic_DNA"/>
</dbReference>
<protein>
    <recommendedName>
        <fullName evidence="5">Oxygen sensor histidine kinase NreB</fullName>
        <ecNumber evidence="4">2.7.13.3</ecNumber>
    </recommendedName>
    <alternativeName>
        <fullName evidence="18">Nitrogen regulation protein B</fullName>
    </alternativeName>
</protein>
<evidence type="ECO:0000256" key="11">
    <source>
        <dbReference type="ARBA" id="ARBA00022741"/>
    </source>
</evidence>
<dbReference type="GO" id="GO:0016020">
    <property type="term" value="C:membrane"/>
    <property type="evidence" value="ECO:0007669"/>
    <property type="project" value="InterPro"/>
</dbReference>
<evidence type="ECO:0000256" key="12">
    <source>
        <dbReference type="ARBA" id="ARBA00022777"/>
    </source>
</evidence>
<feature type="domain" description="Histidine kinase" evidence="21">
    <location>
        <begin position="420"/>
        <end position="628"/>
    </location>
</feature>
<keyword evidence="13" id="KW-0067">ATP-binding</keyword>
<dbReference type="PANTHER" id="PTHR24421">
    <property type="entry name" value="NITRATE/NITRITE SENSOR PROTEIN NARX-RELATED"/>
    <property type="match status" value="1"/>
</dbReference>
<dbReference type="PROSITE" id="PS50109">
    <property type="entry name" value="HIS_KIN"/>
    <property type="match status" value="1"/>
</dbReference>
<evidence type="ECO:0000256" key="16">
    <source>
        <dbReference type="ARBA" id="ARBA00023014"/>
    </source>
</evidence>
<dbReference type="Proteomes" id="UP000290545">
    <property type="component" value="Unassembled WGS sequence"/>
</dbReference>
<feature type="chain" id="PRO_5020722271" description="Oxygen sensor histidine kinase NreB" evidence="20">
    <location>
        <begin position="21"/>
        <end position="637"/>
    </location>
</feature>
<evidence type="ECO:0000256" key="6">
    <source>
        <dbReference type="ARBA" id="ARBA00022485"/>
    </source>
</evidence>
<comment type="caution">
    <text evidence="22">The sequence shown here is derived from an EMBL/GenBank/DDBJ whole genome shotgun (WGS) entry which is preliminary data.</text>
</comment>
<dbReference type="AlphaFoldDB" id="A0A4Q1D1Z1"/>
<evidence type="ECO:0000256" key="13">
    <source>
        <dbReference type="ARBA" id="ARBA00022840"/>
    </source>
</evidence>
<reference evidence="22 23" key="1">
    <citation type="submission" date="2019-01" db="EMBL/GenBank/DDBJ databases">
        <title>Filimonas sp. strain TTM-71.</title>
        <authorList>
            <person name="Chen W.-M."/>
        </authorList>
    </citation>
    <scope>NUCLEOTIDE SEQUENCE [LARGE SCALE GENOMIC DNA]</scope>
    <source>
        <strain evidence="22 23">TTM-71</strain>
    </source>
</reference>
<keyword evidence="8" id="KW-0597">Phosphoprotein</keyword>
<evidence type="ECO:0000256" key="5">
    <source>
        <dbReference type="ARBA" id="ARBA00017322"/>
    </source>
</evidence>
<evidence type="ECO:0000259" key="21">
    <source>
        <dbReference type="PROSITE" id="PS50109"/>
    </source>
</evidence>
<proteinExistence type="predicted"/>
<keyword evidence="23" id="KW-1185">Reference proteome</keyword>
<dbReference type="InterPro" id="IPR050482">
    <property type="entry name" value="Sensor_HK_TwoCompSys"/>
</dbReference>
<comment type="cofactor">
    <cofactor evidence="2">
        <name>[4Fe-4S] cluster</name>
        <dbReference type="ChEBI" id="CHEBI:49883"/>
    </cofactor>
</comment>
<feature type="transmembrane region" description="Helical" evidence="19">
    <location>
        <begin position="216"/>
        <end position="235"/>
    </location>
</feature>
<feature type="signal peptide" evidence="20">
    <location>
        <begin position="1"/>
        <end position="20"/>
    </location>
</feature>
<sequence length="637" mass="72227">MKTILFFCLCIMYPCIGIHAADSTICITENRQAYYLNTGGWSIYETTSPLSPSDVIERYKQNAFKPARVPVLNGGIARQHYWIHFSLTQCSGSHAESMVIDIQSPRLNELELFEMKGDSLQSLGKLGDLISFKQRSSLHKNFQYHVTLPAGSRRDYFLFVNQVGHTLLLPVVISKKDYFDKTVTRGYLSDGITYGLLLFVAIFSFLFFMNTRHQLYLYYTLYILSSIVWFLSYFGLGFEFIWPNFPAFNTISAPLFASLNLFLNIQISQVLLNLKHSYHRIYRAGNVAKFVLLLAALLPAFVNLDECSYAVNSLYLHCFLAVIMCSTLIVFTALLLALLKGAIAARYYFVASILKICSIFNLALLELGITPGMYFTEAFLQIGILVEIILLTYAIAKRYTSYRLKTYQKVIRAQEKERDNIAREIHDGISSSLTAVRYSLLSLSRNKQLQPDALQHELSRLGDNIGQIQTEARNISHNLMPAYIKDHSLNRVIELYIADLQQKTAQNGDAGIEILFDFNETEARFSEAVKLSIFRIVQEIMINAVKHARASSVLLEFSYRKNELTIVAEDNGIGIGAAALKEINGIGLRNIKSRVSLLNGYFIITAAYRKDTASGQGTRITIRIPLSEKMNSEEWDY</sequence>
<comment type="function">
    <text evidence="17">Member of the two-component regulatory system NreB/NreC involved in the control of dissimilatory nitrate/nitrite reduction in response to oxygen. NreB functions as a direct oxygen sensor histidine kinase which is autophosphorylated, in the absence of oxygen, probably at the conserved histidine residue, and transfers its phosphate group probably to a conserved aspartate residue of NreC. NreB/NreC activates the expression of the nitrate (narGHJI) and nitrite (nir) reductase operons, as well as the putative nitrate transporter gene narT.</text>
</comment>
<evidence type="ECO:0000256" key="8">
    <source>
        <dbReference type="ARBA" id="ARBA00022553"/>
    </source>
</evidence>
<dbReference type="PANTHER" id="PTHR24421:SF10">
    <property type="entry name" value="NITRATE_NITRITE SENSOR PROTEIN NARQ"/>
    <property type="match status" value="1"/>
</dbReference>
<feature type="transmembrane region" description="Helical" evidence="19">
    <location>
        <begin position="346"/>
        <end position="366"/>
    </location>
</feature>
<name>A0A4Q1D1Z1_9BACT</name>
<gene>
    <name evidence="22" type="ORF">ESB13_23055</name>
</gene>
<dbReference type="InterPro" id="IPR011622">
    <property type="entry name" value="7TMR_DISM_rcpt_extracell_dom2"/>
</dbReference>
<dbReference type="Pfam" id="PF07696">
    <property type="entry name" value="7TMR-DISMED2"/>
    <property type="match status" value="1"/>
</dbReference>
<dbReference type="GO" id="GO:0051539">
    <property type="term" value="F:4 iron, 4 sulfur cluster binding"/>
    <property type="evidence" value="ECO:0007669"/>
    <property type="project" value="UniProtKB-KW"/>
</dbReference>
<evidence type="ECO:0000256" key="3">
    <source>
        <dbReference type="ARBA" id="ARBA00004496"/>
    </source>
</evidence>
<evidence type="ECO:0000256" key="17">
    <source>
        <dbReference type="ARBA" id="ARBA00024827"/>
    </source>
</evidence>
<feature type="transmembrane region" description="Helical" evidence="19">
    <location>
        <begin position="191"/>
        <end position="209"/>
    </location>
</feature>
<evidence type="ECO:0000256" key="18">
    <source>
        <dbReference type="ARBA" id="ARBA00030800"/>
    </source>
</evidence>
<keyword evidence="20" id="KW-0732">Signal</keyword>
<evidence type="ECO:0000256" key="10">
    <source>
        <dbReference type="ARBA" id="ARBA00022723"/>
    </source>
</evidence>
<feature type="transmembrane region" description="Helical" evidence="19">
    <location>
        <begin position="255"/>
        <end position="274"/>
    </location>
</feature>
<keyword evidence="9" id="KW-0808">Transferase</keyword>
<comment type="catalytic activity">
    <reaction evidence="1">
        <text>ATP + protein L-histidine = ADP + protein N-phospho-L-histidine.</text>
        <dbReference type="EC" id="2.7.13.3"/>
    </reaction>
</comment>
<dbReference type="OrthoDB" id="9760839at2"/>
<dbReference type="InterPro" id="IPR003594">
    <property type="entry name" value="HATPase_dom"/>
</dbReference>
<keyword evidence="15" id="KW-0902">Two-component regulatory system</keyword>
<keyword evidence="19" id="KW-1133">Transmembrane helix</keyword>
<dbReference type="Pfam" id="PF07730">
    <property type="entry name" value="HisKA_3"/>
    <property type="match status" value="1"/>
</dbReference>
<evidence type="ECO:0000256" key="19">
    <source>
        <dbReference type="SAM" id="Phobius"/>
    </source>
</evidence>
<dbReference type="Gene3D" id="3.30.565.10">
    <property type="entry name" value="Histidine kinase-like ATPase, C-terminal domain"/>
    <property type="match status" value="1"/>
</dbReference>
<dbReference type="InterPro" id="IPR036890">
    <property type="entry name" value="HATPase_C_sf"/>
</dbReference>
<evidence type="ECO:0000256" key="20">
    <source>
        <dbReference type="SAM" id="SignalP"/>
    </source>
</evidence>
<organism evidence="22 23">
    <name type="scientific">Filimonas effusa</name>
    <dbReference type="NCBI Taxonomy" id="2508721"/>
    <lineage>
        <taxon>Bacteria</taxon>
        <taxon>Pseudomonadati</taxon>
        <taxon>Bacteroidota</taxon>
        <taxon>Chitinophagia</taxon>
        <taxon>Chitinophagales</taxon>
        <taxon>Chitinophagaceae</taxon>
        <taxon>Filimonas</taxon>
    </lineage>
</organism>
<dbReference type="Pfam" id="PF02518">
    <property type="entry name" value="HATPase_c"/>
    <property type="match status" value="1"/>
</dbReference>
<dbReference type="InterPro" id="IPR005467">
    <property type="entry name" value="His_kinase_dom"/>
</dbReference>
<dbReference type="PRINTS" id="PR00344">
    <property type="entry name" value="BCTRLSENSOR"/>
</dbReference>
<evidence type="ECO:0000313" key="22">
    <source>
        <dbReference type="EMBL" id="RXK81035.1"/>
    </source>
</evidence>
<evidence type="ECO:0000256" key="7">
    <source>
        <dbReference type="ARBA" id="ARBA00022490"/>
    </source>
</evidence>
<dbReference type="Gene3D" id="1.20.5.1930">
    <property type="match status" value="1"/>
</dbReference>
<evidence type="ECO:0000313" key="23">
    <source>
        <dbReference type="Proteomes" id="UP000290545"/>
    </source>
</evidence>
<keyword evidence="11" id="KW-0547">Nucleotide-binding</keyword>
<dbReference type="InterPro" id="IPR004358">
    <property type="entry name" value="Sig_transdc_His_kin-like_C"/>
</dbReference>
<keyword evidence="19" id="KW-0812">Transmembrane</keyword>
<dbReference type="EC" id="2.7.13.3" evidence="4"/>
<dbReference type="SMART" id="SM00387">
    <property type="entry name" value="HATPase_c"/>
    <property type="match status" value="1"/>
</dbReference>
<evidence type="ECO:0000256" key="1">
    <source>
        <dbReference type="ARBA" id="ARBA00000085"/>
    </source>
</evidence>
<feature type="transmembrane region" description="Helical" evidence="19">
    <location>
        <begin position="314"/>
        <end position="339"/>
    </location>
</feature>
<keyword evidence="10" id="KW-0479">Metal-binding</keyword>
<dbReference type="Gene3D" id="2.60.40.2380">
    <property type="match status" value="1"/>
</dbReference>
<dbReference type="SUPFAM" id="SSF55874">
    <property type="entry name" value="ATPase domain of HSP90 chaperone/DNA topoisomerase II/histidine kinase"/>
    <property type="match status" value="1"/>
</dbReference>
<evidence type="ECO:0000256" key="15">
    <source>
        <dbReference type="ARBA" id="ARBA00023012"/>
    </source>
</evidence>
<dbReference type="GO" id="GO:0005524">
    <property type="term" value="F:ATP binding"/>
    <property type="evidence" value="ECO:0007669"/>
    <property type="project" value="UniProtKB-KW"/>
</dbReference>
<dbReference type="GO" id="GO:0000155">
    <property type="term" value="F:phosphorelay sensor kinase activity"/>
    <property type="evidence" value="ECO:0007669"/>
    <property type="project" value="InterPro"/>
</dbReference>
<dbReference type="InterPro" id="IPR011623">
    <property type="entry name" value="7TMR_DISM_rcpt_extracell_dom1"/>
</dbReference>
<feature type="transmembrane region" description="Helical" evidence="19">
    <location>
        <begin position="378"/>
        <end position="396"/>
    </location>
</feature>
<comment type="subcellular location">
    <subcellularLocation>
        <location evidence="3">Cytoplasm</location>
    </subcellularLocation>
</comment>
<keyword evidence="6" id="KW-0004">4Fe-4S</keyword>
<keyword evidence="19" id="KW-0472">Membrane</keyword>
<dbReference type="CDD" id="cd16917">
    <property type="entry name" value="HATPase_UhpB-NarQ-NarX-like"/>
    <property type="match status" value="1"/>
</dbReference>
<evidence type="ECO:0000256" key="9">
    <source>
        <dbReference type="ARBA" id="ARBA00022679"/>
    </source>
</evidence>
<evidence type="ECO:0000256" key="2">
    <source>
        <dbReference type="ARBA" id="ARBA00001966"/>
    </source>
</evidence>
<keyword evidence="16" id="KW-0411">Iron-sulfur</keyword>
<evidence type="ECO:0000256" key="14">
    <source>
        <dbReference type="ARBA" id="ARBA00023004"/>
    </source>
</evidence>
<dbReference type="GO" id="GO:0046983">
    <property type="term" value="F:protein dimerization activity"/>
    <property type="evidence" value="ECO:0007669"/>
    <property type="project" value="InterPro"/>
</dbReference>
<keyword evidence="7" id="KW-0963">Cytoplasm</keyword>
<feature type="transmembrane region" description="Helical" evidence="19">
    <location>
        <begin position="286"/>
        <end position="302"/>
    </location>
</feature>